<keyword evidence="1" id="KW-1133">Transmembrane helix</keyword>
<dbReference type="Proteomes" id="UP000199053">
    <property type="component" value="Unassembled WGS sequence"/>
</dbReference>
<feature type="transmembrane region" description="Helical" evidence="1">
    <location>
        <begin position="35"/>
        <end position="54"/>
    </location>
</feature>
<feature type="transmembrane region" description="Helical" evidence="1">
    <location>
        <begin position="119"/>
        <end position="142"/>
    </location>
</feature>
<dbReference type="AlphaFoldDB" id="A0A1G9EQJ5"/>
<accession>A0A1G9EQJ5</accession>
<organism evidence="2 3">
    <name type="scientific">Maridesulfovibrio ferrireducens</name>
    <dbReference type="NCBI Taxonomy" id="246191"/>
    <lineage>
        <taxon>Bacteria</taxon>
        <taxon>Pseudomonadati</taxon>
        <taxon>Thermodesulfobacteriota</taxon>
        <taxon>Desulfovibrionia</taxon>
        <taxon>Desulfovibrionales</taxon>
        <taxon>Desulfovibrionaceae</taxon>
        <taxon>Maridesulfovibrio</taxon>
    </lineage>
</organism>
<proteinExistence type="predicted"/>
<evidence type="ECO:0000256" key="1">
    <source>
        <dbReference type="SAM" id="Phobius"/>
    </source>
</evidence>
<keyword evidence="3" id="KW-1185">Reference proteome</keyword>
<keyword evidence="1" id="KW-0472">Membrane</keyword>
<evidence type="ECO:0000313" key="3">
    <source>
        <dbReference type="Proteomes" id="UP000199053"/>
    </source>
</evidence>
<dbReference type="EMBL" id="FNGA01000002">
    <property type="protein sequence ID" value="SDK78487.1"/>
    <property type="molecule type" value="Genomic_DNA"/>
</dbReference>
<feature type="transmembrane region" description="Helical" evidence="1">
    <location>
        <begin position="178"/>
        <end position="198"/>
    </location>
</feature>
<evidence type="ECO:0000313" key="2">
    <source>
        <dbReference type="EMBL" id="SDK78487.1"/>
    </source>
</evidence>
<protein>
    <submittedName>
        <fullName evidence="2">Uncharacterized protein</fullName>
    </submittedName>
</protein>
<feature type="transmembrane region" description="Helical" evidence="1">
    <location>
        <begin position="66"/>
        <end position="99"/>
    </location>
</feature>
<gene>
    <name evidence="2" type="ORF">SAMN05660337_1227</name>
</gene>
<reference evidence="3" key="1">
    <citation type="submission" date="2016-10" db="EMBL/GenBank/DDBJ databases">
        <authorList>
            <person name="Varghese N."/>
            <person name="Submissions S."/>
        </authorList>
    </citation>
    <scope>NUCLEOTIDE SEQUENCE [LARGE SCALE GENOMIC DNA]</scope>
    <source>
        <strain evidence="3">DSM 16995</strain>
    </source>
</reference>
<sequence length="282" mass="31803">MESSRGDGEKSPKKTFISTGFQTWANELVSLGKNFYWIVLTIGILILWGYYFSIHYYPVGISVDEVFLFLGVSFGFGALYLFGVAYSYIACMWLFRAFVSFSHNKKLKDNYKNFYQGWFIGKVFILISILLSCLLGAILLSLNGNNSVSIGLFVVQGCFLNHYFVHDVKELARDFSRKYLLLLISLPLLALPVSGVFIDSTFSLLGIRKENVSVYVDAKYNSVLDAQRIAFSKTSSPNNVYIEKCVVHSTGVGTKSYLEFWTKDNVSKKIALPTKDLIFVDG</sequence>
<feature type="transmembrane region" description="Helical" evidence="1">
    <location>
        <begin position="148"/>
        <end position="166"/>
    </location>
</feature>
<name>A0A1G9EQJ5_9BACT</name>
<keyword evidence="1" id="KW-0812">Transmembrane</keyword>
<dbReference type="RefSeq" id="WP_092159305.1">
    <property type="nucleotide sequence ID" value="NZ_FNGA01000002.1"/>
</dbReference>